<dbReference type="OrthoDB" id="1877176at2759"/>
<dbReference type="VEuPathDB" id="AmoebaDB:DICPUDRAFT_156811"/>
<comment type="similarity">
    <text evidence="1">Belongs to the adaptor complexes medium subunit family.</text>
</comment>
<dbReference type="GeneID" id="10505868"/>
<dbReference type="GO" id="GO:0015031">
    <property type="term" value="P:protein transport"/>
    <property type="evidence" value="ECO:0007669"/>
    <property type="project" value="UniProtKB-KW"/>
</dbReference>
<gene>
    <name evidence="8" type="ORF">DICPUDRAFT_156811</name>
</gene>
<dbReference type="Proteomes" id="UP000001064">
    <property type="component" value="Unassembled WGS sequence"/>
</dbReference>
<keyword evidence="2" id="KW-0813">Transport</keyword>
<proteinExistence type="inferred from homology"/>
<dbReference type="CDD" id="cd09256">
    <property type="entry name" value="AP_MuD_MHD"/>
    <property type="match status" value="1"/>
</dbReference>
<dbReference type="eggNOG" id="KOG0937">
    <property type="taxonomic scope" value="Eukaryota"/>
</dbReference>
<feature type="domain" description="MHD" evidence="7">
    <location>
        <begin position="248"/>
        <end position="542"/>
    </location>
</feature>
<dbReference type="InterPro" id="IPR039591">
    <property type="entry name" value="AP5M1"/>
</dbReference>
<dbReference type="InterPro" id="IPR036168">
    <property type="entry name" value="AP2_Mu_C_sf"/>
</dbReference>
<keyword evidence="9" id="KW-1185">Reference proteome</keyword>
<evidence type="ECO:0000256" key="4">
    <source>
        <dbReference type="ARBA" id="ARBA00023136"/>
    </source>
</evidence>
<dbReference type="PROSITE" id="PS51072">
    <property type="entry name" value="MHD"/>
    <property type="match status" value="1"/>
</dbReference>
<evidence type="ECO:0000259" key="7">
    <source>
        <dbReference type="PROSITE" id="PS51072"/>
    </source>
</evidence>
<evidence type="ECO:0000313" key="9">
    <source>
        <dbReference type="Proteomes" id="UP000001064"/>
    </source>
</evidence>
<evidence type="ECO:0000256" key="6">
    <source>
        <dbReference type="SAM" id="MobiDB-lite"/>
    </source>
</evidence>
<evidence type="ECO:0000256" key="3">
    <source>
        <dbReference type="ARBA" id="ARBA00022927"/>
    </source>
</evidence>
<evidence type="ECO:0000256" key="1">
    <source>
        <dbReference type="ARBA" id="ARBA00005324"/>
    </source>
</evidence>
<dbReference type="Gene3D" id="2.60.40.1170">
    <property type="entry name" value="Mu homology domain, subdomain B"/>
    <property type="match status" value="2"/>
</dbReference>
<name>F0ZXH8_DICPU</name>
<dbReference type="RefSeq" id="XP_003292128.1">
    <property type="nucleotide sequence ID" value="XM_003292080.1"/>
</dbReference>
<accession>F0ZXH8</accession>
<dbReference type="GO" id="GO:0005829">
    <property type="term" value="C:cytosol"/>
    <property type="evidence" value="ECO:0000318"/>
    <property type="project" value="GO_Central"/>
</dbReference>
<dbReference type="AlphaFoldDB" id="F0ZXH8"/>
<reference evidence="9" key="1">
    <citation type="journal article" date="2011" name="Genome Biol.">
        <title>Comparative genomics of the social amoebae Dictyostelium discoideum and Dictyostelium purpureum.</title>
        <authorList>
            <consortium name="US DOE Joint Genome Institute (JGI-PGF)"/>
            <person name="Sucgang R."/>
            <person name="Kuo A."/>
            <person name="Tian X."/>
            <person name="Salerno W."/>
            <person name="Parikh A."/>
            <person name="Feasley C.L."/>
            <person name="Dalin E."/>
            <person name="Tu H."/>
            <person name="Huang E."/>
            <person name="Barry K."/>
            <person name="Lindquist E."/>
            <person name="Shapiro H."/>
            <person name="Bruce D."/>
            <person name="Schmutz J."/>
            <person name="Salamov A."/>
            <person name="Fey P."/>
            <person name="Gaudet P."/>
            <person name="Anjard C."/>
            <person name="Babu M.M."/>
            <person name="Basu S."/>
            <person name="Bushmanova Y."/>
            <person name="van der Wel H."/>
            <person name="Katoh-Kurasawa M."/>
            <person name="Dinh C."/>
            <person name="Coutinho P.M."/>
            <person name="Saito T."/>
            <person name="Elias M."/>
            <person name="Schaap P."/>
            <person name="Kay R.R."/>
            <person name="Henrissat B."/>
            <person name="Eichinger L."/>
            <person name="Rivero F."/>
            <person name="Putnam N.H."/>
            <person name="West C.M."/>
            <person name="Loomis W.F."/>
            <person name="Chisholm R.L."/>
            <person name="Shaulsky G."/>
            <person name="Strassmann J.E."/>
            <person name="Queller D.C."/>
            <person name="Kuspa A."/>
            <person name="Grigoriev I.V."/>
        </authorList>
    </citation>
    <scope>NUCLEOTIDE SEQUENCE [LARGE SCALE GENOMIC DNA]</scope>
    <source>
        <strain evidence="9">QSDP1</strain>
    </source>
</reference>
<dbReference type="Pfam" id="PF00928">
    <property type="entry name" value="Adap_comp_sub"/>
    <property type="match status" value="1"/>
</dbReference>
<dbReference type="InterPro" id="IPR028565">
    <property type="entry name" value="MHD"/>
</dbReference>
<dbReference type="STRING" id="5786.F0ZXH8"/>
<dbReference type="EMBL" id="GL871260">
    <property type="protein sequence ID" value="EGC31352.1"/>
    <property type="molecule type" value="Genomic_DNA"/>
</dbReference>
<dbReference type="GO" id="GO:0005770">
    <property type="term" value="C:late endosome"/>
    <property type="evidence" value="ECO:0000318"/>
    <property type="project" value="GO_Central"/>
</dbReference>
<evidence type="ECO:0000256" key="2">
    <source>
        <dbReference type="ARBA" id="ARBA00022448"/>
    </source>
</evidence>
<dbReference type="PANTHER" id="PTHR16082">
    <property type="entry name" value="AP-5 COMPLEX SUBUNIT MU-1"/>
    <property type="match status" value="1"/>
</dbReference>
<dbReference type="GO" id="GO:0016197">
    <property type="term" value="P:endosomal transport"/>
    <property type="evidence" value="ECO:0000318"/>
    <property type="project" value="GO_Central"/>
</dbReference>
<keyword evidence="3" id="KW-0653">Protein transport</keyword>
<dbReference type="OMA" id="KEHPTDY"/>
<feature type="region of interest" description="Disordered" evidence="6">
    <location>
        <begin position="66"/>
        <end position="87"/>
    </location>
</feature>
<evidence type="ECO:0000313" key="8">
    <source>
        <dbReference type="EMBL" id="EGC31352.1"/>
    </source>
</evidence>
<dbReference type="FunFam" id="2.60.40.1170:FF:000081">
    <property type="match status" value="1"/>
</dbReference>
<sequence>MCTLRGVWILKENNNNGVDIILTKRINTVECRVRALSGLNYKPIPSDSELLQLFNTELLKDSQGYQIESQQTSSNTNNTTTTTASSQSLLSQSLQNKQIQQQQQTTISTNASTLVKIYQSTPNTHIISLGKDKLWPFIYIKKKNYYYVTIAVVEEYLVSNKKPLLIDLPQITAALNFLEEISNYMIGFFNKPPPYPEIQIFLTNIIPFGQPIDTNFNNIKSMIRQGFPATETFQQKRPAWKPFLHKGKQQLDFIICENIQCILYDNPSIPDVSKISGSLICKADLEGMPEVSFYFLPSPNSDSMISNLSIDSSVQTTSDITINNKISFCPPLDHFKVLSYGVSGVKAVPLRGFYQMKEISVNSVKILIQLKLNGEMNNSFDYCLLKIPFKNRGNILQVNASPTTGTVHIDSSLKSIIWNVGQKFTGRNLEVALPAEIVFTSNTQPPIPPTLIVSGGSGSQNVTAFPNLAFPIIDQSSSDVDDPLDKDPFCIGSNSYIRIFFKIQSCTLSGLNIDTKKVIIYPTTKFKLNVEREIVSNDYVIWNSLGSSKYSYQPNSLVIK</sequence>
<protein>
    <recommendedName>
        <fullName evidence="7">MHD domain-containing protein</fullName>
    </recommendedName>
</protein>
<organism evidence="8 9">
    <name type="scientific">Dictyostelium purpureum</name>
    <name type="common">Slime mold</name>
    <dbReference type="NCBI Taxonomy" id="5786"/>
    <lineage>
        <taxon>Eukaryota</taxon>
        <taxon>Amoebozoa</taxon>
        <taxon>Evosea</taxon>
        <taxon>Eumycetozoa</taxon>
        <taxon>Dictyostelia</taxon>
        <taxon>Dictyosteliales</taxon>
        <taxon>Dictyosteliaceae</taxon>
        <taxon>Dictyostelium</taxon>
    </lineage>
</organism>
<dbReference type="KEGG" id="dpp:DICPUDRAFT_156811"/>
<feature type="compositionally biased region" description="Low complexity" evidence="6">
    <location>
        <begin position="69"/>
        <end position="87"/>
    </location>
</feature>
<dbReference type="GO" id="GO:0005764">
    <property type="term" value="C:lysosome"/>
    <property type="evidence" value="ECO:0000318"/>
    <property type="project" value="GO_Central"/>
</dbReference>
<dbReference type="GO" id="GO:0030119">
    <property type="term" value="C:AP-type membrane coat adaptor complex"/>
    <property type="evidence" value="ECO:0000318"/>
    <property type="project" value="GO_Central"/>
</dbReference>
<dbReference type="SUPFAM" id="SSF49447">
    <property type="entry name" value="Second domain of Mu2 adaptin subunit (ap50) of ap2 adaptor"/>
    <property type="match status" value="1"/>
</dbReference>
<evidence type="ECO:0000256" key="5">
    <source>
        <dbReference type="ARBA" id="ARBA00029433"/>
    </source>
</evidence>
<dbReference type="PANTHER" id="PTHR16082:SF2">
    <property type="entry name" value="AP-5 COMPLEX SUBUNIT MU-1"/>
    <property type="match status" value="1"/>
</dbReference>
<keyword evidence="4" id="KW-0472">Membrane</keyword>
<dbReference type="InParanoid" id="F0ZXH8"/>
<dbReference type="FunCoup" id="F0ZXH8">
    <property type="interactions" value="137"/>
</dbReference>
<comment type="subcellular location">
    <subcellularLocation>
        <location evidence="5">Endomembrane system</location>
        <topology evidence="5">Peripheral membrane protein</topology>
        <orientation evidence="5">Cytoplasmic side</orientation>
    </subcellularLocation>
</comment>